<dbReference type="Proteomes" id="UP000261257">
    <property type="component" value="Unassembled WGS sequence"/>
</dbReference>
<dbReference type="Pfam" id="PF00480">
    <property type="entry name" value="ROK"/>
    <property type="match status" value="1"/>
</dbReference>
<accession>A0A174A8S9</accession>
<keyword evidence="2" id="KW-0808">Transferase</keyword>
<reference evidence="3 5" key="2">
    <citation type="submission" date="2018-08" db="EMBL/GenBank/DDBJ databases">
        <title>A genome reference for cultivated species of the human gut microbiota.</title>
        <authorList>
            <person name="Zou Y."/>
            <person name="Xue W."/>
            <person name="Luo G."/>
        </authorList>
    </citation>
    <scope>NUCLEOTIDE SEQUENCE [LARGE SCALE GENOMIC DNA]</scope>
    <source>
        <strain evidence="3 5">TF05-11AC</strain>
    </source>
</reference>
<dbReference type="PANTHER" id="PTHR18964:SF165">
    <property type="entry name" value="BETA-GLUCOSIDE KINASE"/>
    <property type="match status" value="1"/>
</dbReference>
<dbReference type="InterPro" id="IPR043129">
    <property type="entry name" value="ATPase_NBD"/>
</dbReference>
<dbReference type="PANTHER" id="PTHR18964">
    <property type="entry name" value="ROK (REPRESSOR, ORF, KINASE) FAMILY"/>
    <property type="match status" value="1"/>
</dbReference>
<dbReference type="EMBL" id="QSSQ01000029">
    <property type="protein sequence ID" value="RGL99715.1"/>
    <property type="molecule type" value="Genomic_DNA"/>
</dbReference>
<dbReference type="AlphaFoldDB" id="A0A174A8S9"/>
<evidence type="ECO:0000313" key="4">
    <source>
        <dbReference type="Proteomes" id="UP000095651"/>
    </source>
</evidence>
<evidence type="ECO:0000256" key="1">
    <source>
        <dbReference type="ARBA" id="ARBA00006479"/>
    </source>
</evidence>
<organism evidence="2 4">
    <name type="scientific">Hungatella hathewayi</name>
    <dbReference type="NCBI Taxonomy" id="154046"/>
    <lineage>
        <taxon>Bacteria</taxon>
        <taxon>Bacillati</taxon>
        <taxon>Bacillota</taxon>
        <taxon>Clostridia</taxon>
        <taxon>Lachnospirales</taxon>
        <taxon>Lachnospiraceae</taxon>
        <taxon>Hungatella</taxon>
    </lineage>
</organism>
<evidence type="ECO:0000313" key="2">
    <source>
        <dbReference type="EMBL" id="CUN84687.1"/>
    </source>
</evidence>
<dbReference type="SUPFAM" id="SSF53067">
    <property type="entry name" value="Actin-like ATPase domain"/>
    <property type="match status" value="1"/>
</dbReference>
<gene>
    <name evidence="2" type="primary">bglK_1</name>
    <name evidence="3" type="ORF">DXC39_22465</name>
    <name evidence="2" type="ORF">ERS852407_01252</name>
</gene>
<dbReference type="Proteomes" id="UP000095651">
    <property type="component" value="Unassembled WGS sequence"/>
</dbReference>
<dbReference type="RefSeq" id="WP_055653509.1">
    <property type="nucleotide sequence ID" value="NZ_CABIXC010000002.1"/>
</dbReference>
<protein>
    <submittedName>
        <fullName evidence="2">ROK family protein</fullName>
        <ecNumber evidence="2">2.7.1.85</ecNumber>
    </submittedName>
</protein>
<dbReference type="Gene3D" id="3.30.420.40">
    <property type="match status" value="2"/>
</dbReference>
<name>A0A174A8S9_9FIRM</name>
<dbReference type="EMBL" id="CYZE01000002">
    <property type="protein sequence ID" value="CUN84687.1"/>
    <property type="molecule type" value="Genomic_DNA"/>
</dbReference>
<dbReference type="InterPro" id="IPR000600">
    <property type="entry name" value="ROK"/>
</dbReference>
<dbReference type="EC" id="2.7.1.85" evidence="2"/>
<evidence type="ECO:0000313" key="3">
    <source>
        <dbReference type="EMBL" id="RGL99715.1"/>
    </source>
</evidence>
<proteinExistence type="inferred from homology"/>
<dbReference type="GO" id="GO:0047700">
    <property type="term" value="F:beta-glucoside kinase activity"/>
    <property type="evidence" value="ECO:0007669"/>
    <property type="project" value="UniProtKB-EC"/>
</dbReference>
<dbReference type="CDD" id="cd24068">
    <property type="entry name" value="ASKHA_NBD_ROK_FnNanK-like"/>
    <property type="match status" value="1"/>
</dbReference>
<sequence length="300" mass="32602">MRIAALDIGGTSIKSGIWNGQDIVGVKEHATNARNGGRYVMERAVEILRQYDDFEAIGISTAGQVNSAEGYIRYANENIPGYTGMKVREIMEREFHVPVAVENDVNAAAIGEGQFGAGRDFEDFLCITYGTGVGGAIVLNKGIYTGSACSAGEFGGIMIHPEDSVYGEPFCGCYEKYASTTALVRKAMAYNRDLDNGRKIFARLDDPKVRDIVNSWIDEIVYGLISVIHIFNPSCIVLGGGVMAQPYILKEVKQKASARIMSSFRNVELRQAELGNRAGLMGAAYLAGALLEKNGRTEMQ</sequence>
<reference evidence="2 4" key="1">
    <citation type="submission" date="2015-09" db="EMBL/GenBank/DDBJ databases">
        <authorList>
            <consortium name="Pathogen Informatics"/>
        </authorList>
    </citation>
    <scope>NUCLEOTIDE SEQUENCE [LARGE SCALE GENOMIC DNA]</scope>
    <source>
        <strain evidence="2 4">2789STDY5608850</strain>
    </source>
</reference>
<evidence type="ECO:0000313" key="5">
    <source>
        <dbReference type="Proteomes" id="UP000261257"/>
    </source>
</evidence>
<comment type="similarity">
    <text evidence="1">Belongs to the ROK (NagC/XylR) family.</text>
</comment>